<dbReference type="Gene3D" id="3.20.20.140">
    <property type="entry name" value="Metal-dependent hydrolases"/>
    <property type="match status" value="1"/>
</dbReference>
<sequence length="389" mass="41357">MVAQVSVRVENGEIAAIDGPRDGARVIDGRGMILAPAMVDIHGDAFERQLMPRPGVMIPTEAALLETDRQLAANGIATAYHALTLSWEPGLRSVAIGQEVVAALAALAPRLTVENRVQLRWETFCFEALPLIDAALAGPLLPALAFNDHTTMGMLHPSVAMQDRPFDHDPGFPVVDMDSPGFAAKMESRAKRSGMEISAFIGLMRDIWKRRLDVPAVIAEAGRKAGAVCAPMLSHDDSQPKTRDYYRGHGARISEFPMNMAVARSAREAGDWIVFGAPNAARGGSHLGSPGAADMVAAGLCDILASDYYYPAMLAAVARLQADGIGHLPDLWKLVAGNPAAALGLADRGEIAVCRRADLVLLDWPEGHTPVVRHCLVNGRAAYGAIAAG</sequence>
<dbReference type="PANTHER" id="PTHR43135">
    <property type="entry name" value="ALPHA-D-RIBOSE 1-METHYLPHOSPHONATE 5-TRIPHOSPHATE DIPHOSPHATASE"/>
    <property type="match status" value="1"/>
</dbReference>
<gene>
    <name evidence="1" type="ORF">D1012_14350</name>
</gene>
<accession>A0A411Z0I7</accession>
<dbReference type="EC" id="3.6.1.63" evidence="1"/>
<dbReference type="PIRSF" id="PIRSF038971">
    <property type="entry name" value="PhnM"/>
    <property type="match status" value="1"/>
</dbReference>
<dbReference type="Proteomes" id="UP000284547">
    <property type="component" value="Unassembled WGS sequence"/>
</dbReference>
<evidence type="ECO:0000313" key="1">
    <source>
        <dbReference type="EMBL" id="RGP36562.1"/>
    </source>
</evidence>
<reference evidence="1 2" key="1">
    <citation type="submission" date="2018-08" db="EMBL/GenBank/DDBJ databases">
        <title>Flavobacterium tibetense sp. nov., isolated from a wetland YonghuCo on Tibetan Plateau.</title>
        <authorList>
            <person name="Phurbu D."/>
            <person name="Lu H."/>
            <person name="Xing P."/>
        </authorList>
    </citation>
    <scope>NUCLEOTIDE SEQUENCE [LARGE SCALE GENOMIC DNA]</scope>
    <source>
        <strain evidence="1 2">DJC</strain>
    </source>
</reference>
<dbReference type="SUPFAM" id="SSF51556">
    <property type="entry name" value="Metallo-dependent hydrolases"/>
    <property type="match status" value="1"/>
</dbReference>
<dbReference type="PANTHER" id="PTHR43135:SF3">
    <property type="entry name" value="ALPHA-D-RIBOSE 1-METHYLPHOSPHONATE 5-TRIPHOSPHATE DIPHOSPHATASE"/>
    <property type="match status" value="1"/>
</dbReference>
<dbReference type="InterPro" id="IPR032466">
    <property type="entry name" value="Metal_Hydrolase"/>
</dbReference>
<dbReference type="EMBL" id="QWEY01000008">
    <property type="protein sequence ID" value="RGP36562.1"/>
    <property type="molecule type" value="Genomic_DNA"/>
</dbReference>
<dbReference type="AlphaFoldDB" id="A0A411Z0I7"/>
<dbReference type="InterPro" id="IPR012696">
    <property type="entry name" value="PhnM"/>
</dbReference>
<dbReference type="OrthoDB" id="9785413at2"/>
<keyword evidence="2" id="KW-1185">Reference proteome</keyword>
<protein>
    <submittedName>
        <fullName evidence="1">Alpha-D-ribose 1-methylphosphonate 5-triphosphate diphosphatase</fullName>
        <ecNumber evidence="1">3.6.1.63</ecNumber>
    </submittedName>
</protein>
<dbReference type="GO" id="GO:0016810">
    <property type="term" value="F:hydrolase activity, acting on carbon-nitrogen (but not peptide) bonds"/>
    <property type="evidence" value="ECO:0007669"/>
    <property type="project" value="InterPro"/>
</dbReference>
<comment type="caution">
    <text evidence="1">The sequence shown here is derived from an EMBL/GenBank/DDBJ whole genome shotgun (WGS) entry which is preliminary data.</text>
</comment>
<organism evidence="1 2">
    <name type="scientific">Pseudotabrizicola alkalilacus</name>
    <dbReference type="NCBI Taxonomy" id="2305252"/>
    <lineage>
        <taxon>Bacteria</taxon>
        <taxon>Pseudomonadati</taxon>
        <taxon>Pseudomonadota</taxon>
        <taxon>Alphaproteobacteria</taxon>
        <taxon>Rhodobacterales</taxon>
        <taxon>Paracoccaceae</taxon>
        <taxon>Pseudotabrizicola</taxon>
    </lineage>
</organism>
<proteinExistence type="predicted"/>
<dbReference type="InterPro" id="IPR051781">
    <property type="entry name" value="Metallo-dep_Hydrolase"/>
</dbReference>
<dbReference type="SUPFAM" id="SSF51338">
    <property type="entry name" value="Composite domain of metallo-dependent hydrolases"/>
    <property type="match status" value="1"/>
</dbReference>
<dbReference type="GO" id="GO:0019700">
    <property type="term" value="P:organic phosphonate catabolic process"/>
    <property type="evidence" value="ECO:0007669"/>
    <property type="project" value="InterPro"/>
</dbReference>
<name>A0A411Z0I7_9RHOB</name>
<dbReference type="InterPro" id="IPR011059">
    <property type="entry name" value="Metal-dep_hydrolase_composite"/>
</dbReference>
<keyword evidence="1" id="KW-0378">Hydrolase</keyword>
<evidence type="ECO:0000313" key="2">
    <source>
        <dbReference type="Proteomes" id="UP000284547"/>
    </source>
</evidence>
<dbReference type="NCBIfam" id="NF011987">
    <property type="entry name" value="PRK15446.2-3"/>
    <property type="match status" value="1"/>
</dbReference>